<feature type="region of interest" description="Disordered" evidence="2">
    <location>
        <begin position="23"/>
        <end position="51"/>
    </location>
</feature>
<feature type="region of interest" description="Disordered" evidence="2">
    <location>
        <begin position="69"/>
        <end position="96"/>
    </location>
</feature>
<keyword evidence="3" id="KW-0732">Signal</keyword>
<feature type="chain" id="PRO_5019314296" evidence="3">
    <location>
        <begin position="22"/>
        <end position="664"/>
    </location>
</feature>
<dbReference type="EMBL" id="NCKU01000235">
    <property type="protein sequence ID" value="RWS16397.1"/>
    <property type="molecule type" value="Genomic_DNA"/>
</dbReference>
<dbReference type="AlphaFoldDB" id="A0A443RMB5"/>
<gene>
    <name evidence="4" type="ORF">B4U79_00554</name>
</gene>
<accession>A0A443RMB5</accession>
<evidence type="ECO:0000313" key="5">
    <source>
        <dbReference type="Proteomes" id="UP000285301"/>
    </source>
</evidence>
<dbReference type="OrthoDB" id="2015280at2759"/>
<name>A0A443RMB5_9ACAR</name>
<evidence type="ECO:0000256" key="3">
    <source>
        <dbReference type="SAM" id="SignalP"/>
    </source>
</evidence>
<feature type="compositionally biased region" description="Basic and acidic residues" evidence="2">
    <location>
        <begin position="537"/>
        <end position="548"/>
    </location>
</feature>
<reference evidence="4 5" key="1">
    <citation type="journal article" date="2018" name="Gigascience">
        <title>Genomes of trombidid mites reveal novel predicted allergens and laterally-transferred genes associated with secondary metabolism.</title>
        <authorList>
            <person name="Dong X."/>
            <person name="Chaisiri K."/>
            <person name="Xia D."/>
            <person name="Armstrong S.D."/>
            <person name="Fang Y."/>
            <person name="Donnelly M.J."/>
            <person name="Kadowaki T."/>
            <person name="McGarry J.W."/>
            <person name="Darby A.C."/>
            <person name="Makepeace B.L."/>
        </authorList>
    </citation>
    <scope>NUCLEOTIDE SEQUENCE [LARGE SCALE GENOMIC DNA]</scope>
    <source>
        <strain evidence="4">UoL-WK</strain>
    </source>
</reference>
<keyword evidence="5" id="KW-1185">Reference proteome</keyword>
<feature type="compositionally biased region" description="Polar residues" evidence="2">
    <location>
        <begin position="494"/>
        <end position="506"/>
    </location>
</feature>
<feature type="compositionally biased region" description="Polar residues" evidence="2">
    <location>
        <begin position="521"/>
        <end position="534"/>
    </location>
</feature>
<evidence type="ECO:0000256" key="2">
    <source>
        <dbReference type="SAM" id="MobiDB-lite"/>
    </source>
</evidence>
<evidence type="ECO:0000256" key="1">
    <source>
        <dbReference type="ARBA" id="ARBA00010213"/>
    </source>
</evidence>
<dbReference type="Proteomes" id="UP000285301">
    <property type="component" value="Unassembled WGS sequence"/>
</dbReference>
<protein>
    <submittedName>
        <fullName evidence="4">Protein notum-like protein</fullName>
    </submittedName>
</protein>
<feature type="compositionally biased region" description="Basic residues" evidence="2">
    <location>
        <begin position="549"/>
        <end position="572"/>
    </location>
</feature>
<dbReference type="InterPro" id="IPR004963">
    <property type="entry name" value="PAE/NOTUM"/>
</dbReference>
<organism evidence="4 5">
    <name type="scientific">Dinothrombium tinctorium</name>
    <dbReference type="NCBI Taxonomy" id="1965070"/>
    <lineage>
        <taxon>Eukaryota</taxon>
        <taxon>Metazoa</taxon>
        <taxon>Ecdysozoa</taxon>
        <taxon>Arthropoda</taxon>
        <taxon>Chelicerata</taxon>
        <taxon>Arachnida</taxon>
        <taxon>Acari</taxon>
        <taxon>Acariformes</taxon>
        <taxon>Trombidiformes</taxon>
        <taxon>Prostigmata</taxon>
        <taxon>Anystina</taxon>
        <taxon>Parasitengona</taxon>
        <taxon>Trombidioidea</taxon>
        <taxon>Trombidiidae</taxon>
        <taxon>Dinothrombium</taxon>
    </lineage>
</organism>
<proteinExistence type="inferred from homology"/>
<sequence length="664" mass="75440">MDAIAILLLIVMAIVINSTSGRFETEPASTTGSSLTDDSMSQTLTASSKQLPPHISNQHRLLRKLSQAFEGSQKRKDIGSSSIATDYDPEDNEYNNHHRQAHNLHSNSNNHRIHSNSGGDLRRVMLRNTSVTCNDGTTAGYYIRQSHGSKRWIVFLEGGWYCFSANTCHQRWLRMRNLMSSAHWPEVRNVGGILSTEPDENPFWWNANHVFVPYCSSDSWSGDSMAKSPREFSFLGSRIVEHVILELLPRGLYDAKSLLLAGSSAGAGGVLVNLDRVADLLAAIGSKVEVRGLSDSGWFLDNEPFDFHTAMAIKSSSKLVSSSAPHSLPFTKKASKACLDTYNCAPVEMVKQGIKLWNGQVPSACKARYDAEPWRCYFGYRVYQTLRTPLFVVQWLFDEAQMTADNVATPISKAQWNYIHKMGQELRKTLENVTAVFAPSCISHIILTKRDWNRIKINGVSLPQTLRCWELQGSERTHQEYDLMFTTHKRNKQQMHNQQPAESGNESDLLADSPSHHLTKSPHNNRGITSSSSPLKPADHTNVHLVERIRRKKRKRKHRRRHQQHSSLRNKRSSKDGRWNSERQQWFIQRDVCNHFLIDSCSWPQCNRGCPKLHNPFTGEEVDFKELLKSFGFDMSSVANAFGVDEKTLNEMDQETLFQLLTQR</sequence>
<comment type="similarity">
    <text evidence="1">Belongs to the pectinacetylesterase family. Notum subfamily.</text>
</comment>
<dbReference type="PANTHER" id="PTHR21562">
    <property type="entry name" value="NOTUM-RELATED"/>
    <property type="match status" value="1"/>
</dbReference>
<dbReference type="STRING" id="1965070.A0A443RMB5"/>
<feature type="region of interest" description="Disordered" evidence="2">
    <location>
        <begin position="491"/>
        <end position="580"/>
    </location>
</feature>
<dbReference type="GO" id="GO:0016787">
    <property type="term" value="F:hydrolase activity"/>
    <property type="evidence" value="ECO:0007669"/>
    <property type="project" value="InterPro"/>
</dbReference>
<comment type="caution">
    <text evidence="4">The sequence shown here is derived from an EMBL/GenBank/DDBJ whole genome shotgun (WGS) entry which is preliminary data.</text>
</comment>
<evidence type="ECO:0000313" key="4">
    <source>
        <dbReference type="EMBL" id="RWS16397.1"/>
    </source>
</evidence>
<feature type="signal peptide" evidence="3">
    <location>
        <begin position="1"/>
        <end position="21"/>
    </location>
</feature>
<dbReference type="PANTHER" id="PTHR21562:SF122">
    <property type="entry name" value="PALMITOLEOYL-PROTEIN CARBOXYLESTERASE NOTUM"/>
    <property type="match status" value="1"/>
</dbReference>
<dbReference type="Pfam" id="PF03283">
    <property type="entry name" value="PAE"/>
    <property type="match status" value="1"/>
</dbReference>